<reference evidence="4 5" key="1">
    <citation type="journal article" date="2016" name="Nat. Commun.">
        <title>Thousands of microbial genomes shed light on interconnected biogeochemical processes in an aquifer system.</title>
        <authorList>
            <person name="Anantharaman K."/>
            <person name="Brown C.T."/>
            <person name="Hug L.A."/>
            <person name="Sharon I."/>
            <person name="Castelle C.J."/>
            <person name="Probst A.J."/>
            <person name="Thomas B.C."/>
            <person name="Singh A."/>
            <person name="Wilkins M.J."/>
            <person name="Karaoz U."/>
            <person name="Brodie E.L."/>
            <person name="Williams K.H."/>
            <person name="Hubbard S.S."/>
            <person name="Banfield J.F."/>
        </authorList>
    </citation>
    <scope>NUCLEOTIDE SEQUENCE [LARGE SCALE GENOMIC DNA]</scope>
</reference>
<feature type="region of interest" description="Disordered" evidence="2">
    <location>
        <begin position="1"/>
        <end position="23"/>
    </location>
</feature>
<dbReference type="InterPro" id="IPR000086">
    <property type="entry name" value="NUDIX_hydrolase_dom"/>
</dbReference>
<evidence type="ECO:0000256" key="1">
    <source>
        <dbReference type="ARBA" id="ARBA00022801"/>
    </source>
</evidence>
<evidence type="ECO:0000313" key="5">
    <source>
        <dbReference type="Proteomes" id="UP000176192"/>
    </source>
</evidence>
<keyword evidence="1" id="KW-0378">Hydrolase</keyword>
<dbReference type="Gene3D" id="3.90.79.10">
    <property type="entry name" value="Nucleoside Triphosphate Pyrophosphohydrolase"/>
    <property type="match status" value="1"/>
</dbReference>
<dbReference type="InterPro" id="IPR015797">
    <property type="entry name" value="NUDIX_hydrolase-like_dom_sf"/>
</dbReference>
<feature type="domain" description="Nudix hydrolase" evidence="3">
    <location>
        <begin position="26"/>
        <end position="98"/>
    </location>
</feature>
<evidence type="ECO:0000259" key="3">
    <source>
        <dbReference type="Pfam" id="PF00293"/>
    </source>
</evidence>
<comment type="caution">
    <text evidence="4">The sequence shown here is derived from an EMBL/GenBank/DDBJ whole genome shotgun (WGS) entry which is preliminary data.</text>
</comment>
<dbReference type="PROSITE" id="PS00893">
    <property type="entry name" value="NUDIX_BOX"/>
    <property type="match status" value="1"/>
</dbReference>
<name>A0A1F6YD90_9BACT</name>
<evidence type="ECO:0000313" key="4">
    <source>
        <dbReference type="EMBL" id="OGJ04280.1"/>
    </source>
</evidence>
<accession>A0A1F6YD90</accession>
<gene>
    <name evidence="4" type="ORF">A3G06_00455</name>
</gene>
<dbReference type="SUPFAM" id="SSF55811">
    <property type="entry name" value="Nudix"/>
    <property type="match status" value="1"/>
</dbReference>
<dbReference type="InterPro" id="IPR020084">
    <property type="entry name" value="NUDIX_hydrolase_CS"/>
</dbReference>
<feature type="compositionally biased region" description="Basic and acidic residues" evidence="2">
    <location>
        <begin position="1"/>
        <end position="22"/>
    </location>
</feature>
<dbReference type="AlphaFoldDB" id="A0A1F6YD90"/>
<proteinExistence type="predicted"/>
<dbReference type="Proteomes" id="UP000176192">
    <property type="component" value="Unassembled WGS sequence"/>
</dbReference>
<dbReference type="Pfam" id="PF00293">
    <property type="entry name" value="NUDIX"/>
    <property type="match status" value="1"/>
</dbReference>
<dbReference type="EMBL" id="MFVV01000003">
    <property type="protein sequence ID" value="OGJ04280.1"/>
    <property type="molecule type" value="Genomic_DNA"/>
</dbReference>
<sequence>MKNSEDIREFGIRRENEERRDGGCGVVFDPENQKYAVGRDITDGRLRLFGGGVDEAEDIEGGVLREITEESGLHDFLHVEKIAEALCHFYSRAKDKNRLAHATCFLWRNMKISLLLGQRRKR</sequence>
<evidence type="ECO:0000256" key="2">
    <source>
        <dbReference type="SAM" id="MobiDB-lite"/>
    </source>
</evidence>
<dbReference type="STRING" id="1801797.A3G06_00455"/>
<organism evidence="4 5">
    <name type="scientific">Candidatus Nomurabacteria bacterium RIFCSPLOWO2_12_FULL_46_14</name>
    <dbReference type="NCBI Taxonomy" id="1801797"/>
    <lineage>
        <taxon>Bacteria</taxon>
        <taxon>Candidatus Nomuraibacteriota</taxon>
    </lineage>
</organism>
<dbReference type="GO" id="GO:0016787">
    <property type="term" value="F:hydrolase activity"/>
    <property type="evidence" value="ECO:0007669"/>
    <property type="project" value="UniProtKB-KW"/>
</dbReference>
<protein>
    <recommendedName>
        <fullName evidence="3">Nudix hydrolase domain-containing protein</fullName>
    </recommendedName>
</protein>